<feature type="domain" description="MaoC-like" evidence="1">
    <location>
        <begin position="160"/>
        <end position="264"/>
    </location>
</feature>
<name>A0A0F9NGN8_9ZZZZ</name>
<evidence type="ECO:0000313" key="3">
    <source>
        <dbReference type="EMBL" id="KKN17119.1"/>
    </source>
</evidence>
<reference evidence="3" key="1">
    <citation type="journal article" date="2015" name="Nature">
        <title>Complex archaea that bridge the gap between prokaryotes and eukaryotes.</title>
        <authorList>
            <person name="Spang A."/>
            <person name="Saw J.H."/>
            <person name="Jorgensen S.L."/>
            <person name="Zaremba-Niedzwiedzka K."/>
            <person name="Martijn J."/>
            <person name="Lind A.E."/>
            <person name="van Eijk R."/>
            <person name="Schleper C."/>
            <person name="Guy L."/>
            <person name="Ettema T.J."/>
        </authorList>
    </citation>
    <scope>NUCLEOTIDE SEQUENCE</scope>
</reference>
<feature type="domain" description="Peroxisomal multifunctional enzyme type 2-like N-terminal" evidence="2">
    <location>
        <begin position="18"/>
        <end position="140"/>
    </location>
</feature>
<dbReference type="Gene3D" id="3.10.129.10">
    <property type="entry name" value="Hotdog Thioesterase"/>
    <property type="match status" value="1"/>
</dbReference>
<dbReference type="GO" id="GO:0003857">
    <property type="term" value="F:(3S)-3-hydroxyacyl-CoA dehydrogenase (NAD+) activity"/>
    <property type="evidence" value="ECO:0007669"/>
    <property type="project" value="TreeGrafter"/>
</dbReference>
<dbReference type="GO" id="GO:0044594">
    <property type="term" value="F:17-beta-hydroxysteroid dehydrogenase (NAD+) activity"/>
    <property type="evidence" value="ECO:0007669"/>
    <property type="project" value="TreeGrafter"/>
</dbReference>
<dbReference type="PANTHER" id="PTHR13078">
    <property type="entry name" value="PEROXISOMAL MULTIFUNCTIONAL ENZYME TYPE 2-RELATED"/>
    <property type="match status" value="1"/>
</dbReference>
<dbReference type="InterPro" id="IPR054357">
    <property type="entry name" value="MFE-2_N"/>
</dbReference>
<gene>
    <name evidence="3" type="ORF">LCGC14_0969060</name>
</gene>
<evidence type="ECO:0000259" key="1">
    <source>
        <dbReference type="Pfam" id="PF01575"/>
    </source>
</evidence>
<dbReference type="GO" id="GO:0004300">
    <property type="term" value="F:enoyl-CoA hydratase activity"/>
    <property type="evidence" value="ECO:0007669"/>
    <property type="project" value="TreeGrafter"/>
</dbReference>
<comment type="caution">
    <text evidence="3">The sequence shown here is derived from an EMBL/GenBank/DDBJ whole genome shotgun (WGS) entry which is preliminary data.</text>
</comment>
<dbReference type="InterPro" id="IPR029069">
    <property type="entry name" value="HotDog_dom_sf"/>
</dbReference>
<dbReference type="Pfam" id="PF01575">
    <property type="entry name" value="MaoC_dehydratas"/>
    <property type="match status" value="1"/>
</dbReference>
<dbReference type="SUPFAM" id="SSF54637">
    <property type="entry name" value="Thioesterase/thiol ester dehydrase-isomerase"/>
    <property type="match status" value="2"/>
</dbReference>
<dbReference type="InterPro" id="IPR002539">
    <property type="entry name" value="MaoC-like_dom"/>
</dbReference>
<evidence type="ECO:0000259" key="2">
    <source>
        <dbReference type="Pfam" id="PF22622"/>
    </source>
</evidence>
<organism evidence="3">
    <name type="scientific">marine sediment metagenome</name>
    <dbReference type="NCBI Taxonomy" id="412755"/>
    <lineage>
        <taxon>unclassified sequences</taxon>
        <taxon>metagenomes</taxon>
        <taxon>ecological metagenomes</taxon>
    </lineage>
</organism>
<dbReference type="EMBL" id="LAZR01003554">
    <property type="protein sequence ID" value="KKN17119.1"/>
    <property type="molecule type" value="Genomic_DNA"/>
</dbReference>
<accession>A0A0F9NGN8</accession>
<dbReference type="Pfam" id="PF22622">
    <property type="entry name" value="MFE-2_hydrat-2_N"/>
    <property type="match status" value="1"/>
</dbReference>
<sequence length="280" mass="31141">MTSLDLEIIGKETKERTFTYTWKDVVLYNIGIGAQPDELSFVYEGVKGGLKVFPSYACIVAGIGFPRFSKTGIDGARFIHGEQMIKLYQPFPEAGEMKVKGVCENIYDKGKAAVVHTKITGTAADDKQVFDVKYVHFYIGEGGFGGERGPKSEPLDPPEGVNPDFSISYKTNENQAAVYRLVQDLNPLHIDPEFAKRSGRFNRPILHGLCTYGYATRAIVYGLCDGEVTRFKEFKARFTSEVYPGETLTTEGWKDNGRYVIQVRTERGAVVLGNAYAIVD</sequence>
<dbReference type="GO" id="GO:0006635">
    <property type="term" value="P:fatty acid beta-oxidation"/>
    <property type="evidence" value="ECO:0007669"/>
    <property type="project" value="TreeGrafter"/>
</dbReference>
<dbReference type="PANTHER" id="PTHR13078:SF56">
    <property type="entry name" value="PEROXISOMAL MULTIFUNCTIONAL ENZYME TYPE 2"/>
    <property type="match status" value="1"/>
</dbReference>
<proteinExistence type="predicted"/>
<dbReference type="CDD" id="cd03448">
    <property type="entry name" value="HDE_HSD"/>
    <property type="match status" value="1"/>
</dbReference>
<dbReference type="AlphaFoldDB" id="A0A0F9NGN8"/>
<protein>
    <submittedName>
        <fullName evidence="3">Uncharacterized protein</fullName>
    </submittedName>
</protein>